<feature type="signal peptide" evidence="2">
    <location>
        <begin position="1"/>
        <end position="18"/>
    </location>
</feature>
<feature type="chain" id="PRO_5002120642" description="C-type lectin domain-containing protein" evidence="2">
    <location>
        <begin position="19"/>
        <end position="175"/>
    </location>
</feature>
<name>A0A0B7N9W8_9FUNG</name>
<keyword evidence="4" id="KW-1185">Reference proteome</keyword>
<keyword evidence="2" id="KW-0732">Signal</keyword>
<feature type="region of interest" description="Disordered" evidence="1">
    <location>
        <begin position="153"/>
        <end position="175"/>
    </location>
</feature>
<protein>
    <recommendedName>
        <fullName evidence="5">C-type lectin domain-containing protein</fullName>
    </recommendedName>
</protein>
<dbReference type="EMBL" id="LN731097">
    <property type="protein sequence ID" value="CEP14244.1"/>
    <property type="molecule type" value="Genomic_DNA"/>
</dbReference>
<organism evidence="3 4">
    <name type="scientific">Parasitella parasitica</name>
    <dbReference type="NCBI Taxonomy" id="35722"/>
    <lineage>
        <taxon>Eukaryota</taxon>
        <taxon>Fungi</taxon>
        <taxon>Fungi incertae sedis</taxon>
        <taxon>Mucoromycota</taxon>
        <taxon>Mucoromycotina</taxon>
        <taxon>Mucoromycetes</taxon>
        <taxon>Mucorales</taxon>
        <taxon>Mucorineae</taxon>
        <taxon>Mucoraceae</taxon>
        <taxon>Parasitella</taxon>
    </lineage>
</organism>
<reference evidence="3 4" key="1">
    <citation type="submission" date="2014-09" db="EMBL/GenBank/DDBJ databases">
        <authorList>
            <person name="Ellenberger Sabrina"/>
        </authorList>
    </citation>
    <scope>NUCLEOTIDE SEQUENCE [LARGE SCALE GENOMIC DNA]</scope>
    <source>
        <strain evidence="3 4">CBS 412.66</strain>
    </source>
</reference>
<sequence length="175" mass="18918">MRILLAPLLVAYWHIAAAMPVSLPEHSKRDVCNDSTLGYFVTPDAISGDQAFGYCQSLGGRLADVNAHNVGTLTAFINDCLGPSSRIRIQTWDTNTFGTSSLAMFTGPFSGYGTVNIAANDDALYALCAMVRTEIPAPPVVVNSTFLAEPEKVQIPGQEEEDDEQEDEGYDFIHG</sequence>
<dbReference type="AlphaFoldDB" id="A0A0B7N9W8"/>
<evidence type="ECO:0000313" key="3">
    <source>
        <dbReference type="EMBL" id="CEP14244.1"/>
    </source>
</evidence>
<dbReference type="OrthoDB" id="2283984at2759"/>
<evidence type="ECO:0000313" key="4">
    <source>
        <dbReference type="Proteomes" id="UP000054107"/>
    </source>
</evidence>
<gene>
    <name evidence="3" type="primary">PARPA_08412.1 scaffold 32947</name>
</gene>
<accession>A0A0B7N9W8</accession>
<dbReference type="Proteomes" id="UP000054107">
    <property type="component" value="Unassembled WGS sequence"/>
</dbReference>
<evidence type="ECO:0008006" key="5">
    <source>
        <dbReference type="Google" id="ProtNLM"/>
    </source>
</evidence>
<proteinExistence type="predicted"/>
<feature type="compositionally biased region" description="Acidic residues" evidence="1">
    <location>
        <begin position="158"/>
        <end position="175"/>
    </location>
</feature>
<evidence type="ECO:0000256" key="2">
    <source>
        <dbReference type="SAM" id="SignalP"/>
    </source>
</evidence>
<evidence type="ECO:0000256" key="1">
    <source>
        <dbReference type="SAM" id="MobiDB-lite"/>
    </source>
</evidence>